<organism evidence="1 2">
    <name type="scientific">Humidesulfovibrio mexicanus</name>
    <dbReference type="NCBI Taxonomy" id="147047"/>
    <lineage>
        <taxon>Bacteria</taxon>
        <taxon>Pseudomonadati</taxon>
        <taxon>Thermodesulfobacteriota</taxon>
        <taxon>Desulfovibrionia</taxon>
        <taxon>Desulfovibrionales</taxon>
        <taxon>Desulfovibrionaceae</taxon>
        <taxon>Humidesulfovibrio</taxon>
    </lineage>
</organism>
<accession>A0A239AX09</accession>
<dbReference type="EMBL" id="FZOC01000004">
    <property type="protein sequence ID" value="SNS00266.1"/>
    <property type="molecule type" value="Genomic_DNA"/>
</dbReference>
<dbReference type="Proteomes" id="UP000198324">
    <property type="component" value="Unassembled WGS sequence"/>
</dbReference>
<sequence length="66" mass="6878">MGGGYEPTLTTLTGMCPKATEKLLNLGYIMPLYLPEGGAVIGSYVLTSEGRTALGGMISSIPARQE</sequence>
<name>A0A239AX09_9BACT</name>
<dbReference type="RefSeq" id="WP_143337367.1">
    <property type="nucleotide sequence ID" value="NZ_FZOC01000004.1"/>
</dbReference>
<gene>
    <name evidence="1" type="ORF">SAMN04488503_2285</name>
</gene>
<evidence type="ECO:0000313" key="1">
    <source>
        <dbReference type="EMBL" id="SNS00266.1"/>
    </source>
</evidence>
<protein>
    <submittedName>
        <fullName evidence="1">Uncharacterized protein</fullName>
    </submittedName>
</protein>
<reference evidence="1 2" key="1">
    <citation type="submission" date="2017-06" db="EMBL/GenBank/DDBJ databases">
        <authorList>
            <person name="Kim H.J."/>
            <person name="Triplett B.A."/>
        </authorList>
    </citation>
    <scope>NUCLEOTIDE SEQUENCE [LARGE SCALE GENOMIC DNA]</scope>
    <source>
        <strain evidence="1 2">DSM 13116</strain>
    </source>
</reference>
<dbReference type="AlphaFoldDB" id="A0A239AX09"/>
<evidence type="ECO:0000313" key="2">
    <source>
        <dbReference type="Proteomes" id="UP000198324"/>
    </source>
</evidence>
<proteinExistence type="predicted"/>
<keyword evidence="2" id="KW-1185">Reference proteome</keyword>